<name>A0A8W7PWV6_ANOCL</name>
<keyword evidence="5" id="KW-0804">Transcription</keyword>
<reference evidence="9" key="1">
    <citation type="submission" date="2022-08" db="UniProtKB">
        <authorList>
            <consortium name="EnsemblMetazoa"/>
        </authorList>
    </citation>
    <scope>IDENTIFICATION</scope>
</reference>
<proteinExistence type="predicted"/>
<feature type="compositionally biased region" description="Basic residues" evidence="7">
    <location>
        <begin position="153"/>
        <end position="162"/>
    </location>
</feature>
<dbReference type="GO" id="GO:0003677">
    <property type="term" value="F:DNA binding"/>
    <property type="evidence" value="ECO:0007669"/>
    <property type="project" value="UniProtKB-KW"/>
</dbReference>
<evidence type="ECO:0000259" key="8">
    <source>
        <dbReference type="Pfam" id="PF13873"/>
    </source>
</evidence>
<evidence type="ECO:0000256" key="1">
    <source>
        <dbReference type="ARBA" id="ARBA00011764"/>
    </source>
</evidence>
<evidence type="ECO:0000313" key="9">
    <source>
        <dbReference type="EnsemblMetazoa" id="ACOM038696-PA.1"/>
    </source>
</evidence>
<dbReference type="Pfam" id="PF13873">
    <property type="entry name" value="Myb_DNA-bind_5"/>
    <property type="match status" value="1"/>
</dbReference>
<accession>A0A8W7PWV6</accession>
<evidence type="ECO:0000256" key="6">
    <source>
        <dbReference type="ARBA" id="ARBA00025466"/>
    </source>
</evidence>
<keyword evidence="4" id="KW-0238">DNA-binding</keyword>
<comment type="subunit">
    <text evidence="1">Self-associates forming complexes of several hundred monomers.</text>
</comment>
<dbReference type="EnsemblMetazoa" id="ACOM038696-RA">
    <property type="protein sequence ID" value="ACOM038696-PA.1"/>
    <property type="gene ID" value="ACOM038696"/>
</dbReference>
<feature type="region of interest" description="Disordered" evidence="7">
    <location>
        <begin position="139"/>
        <end position="164"/>
    </location>
</feature>
<dbReference type="PANTHER" id="PTHR23098:SF16">
    <property type="entry name" value="REGULATORY PROTEIN ZESTE"/>
    <property type="match status" value="1"/>
</dbReference>
<evidence type="ECO:0000256" key="4">
    <source>
        <dbReference type="ARBA" id="ARBA00023125"/>
    </source>
</evidence>
<protein>
    <recommendedName>
        <fullName evidence="2">Regulatory protein zeste</fullName>
    </recommendedName>
</protein>
<dbReference type="GO" id="GO:0005634">
    <property type="term" value="C:nucleus"/>
    <property type="evidence" value="ECO:0007669"/>
    <property type="project" value="TreeGrafter"/>
</dbReference>
<evidence type="ECO:0000256" key="3">
    <source>
        <dbReference type="ARBA" id="ARBA00023015"/>
    </source>
</evidence>
<dbReference type="Proteomes" id="UP000075882">
    <property type="component" value="Unassembled WGS sequence"/>
</dbReference>
<keyword evidence="3" id="KW-0805">Transcription regulation</keyword>
<organism evidence="9">
    <name type="scientific">Anopheles coluzzii</name>
    <name type="common">African malaria mosquito</name>
    <dbReference type="NCBI Taxonomy" id="1518534"/>
    <lineage>
        <taxon>Eukaryota</taxon>
        <taxon>Metazoa</taxon>
        <taxon>Ecdysozoa</taxon>
        <taxon>Arthropoda</taxon>
        <taxon>Hexapoda</taxon>
        <taxon>Insecta</taxon>
        <taxon>Pterygota</taxon>
        <taxon>Neoptera</taxon>
        <taxon>Endopterygota</taxon>
        <taxon>Diptera</taxon>
        <taxon>Nematocera</taxon>
        <taxon>Culicoidea</taxon>
        <taxon>Culicidae</taxon>
        <taxon>Anophelinae</taxon>
        <taxon>Anopheles</taxon>
    </lineage>
</organism>
<sequence length="216" mass="24360">MVDKLEDVPDIARGMFKGDQTAFWEEMAEHLNALGPPIRTGATWKRVWFDYKCAVKKKLRVNKASLLATGGGPFHQRPLNDVEERVADLTNLKATIEGNSGRAFGDQLCTMDSNNNNNNQLLANNNNEQNLEHEQPYSEMENNEQQNPVVAKARQKRSRKRRNTEAVLRQNEELLQLMKRNIEAQKESTAALTKVAGAIDNATAALKEAMERLTID</sequence>
<evidence type="ECO:0000256" key="5">
    <source>
        <dbReference type="ARBA" id="ARBA00023163"/>
    </source>
</evidence>
<dbReference type="PANTHER" id="PTHR23098">
    <property type="entry name" value="AGAP001331-PA-RELATED"/>
    <property type="match status" value="1"/>
</dbReference>
<evidence type="ECO:0000256" key="7">
    <source>
        <dbReference type="SAM" id="MobiDB-lite"/>
    </source>
</evidence>
<evidence type="ECO:0000256" key="2">
    <source>
        <dbReference type="ARBA" id="ARBA00016807"/>
    </source>
</evidence>
<dbReference type="VEuPathDB" id="VectorBase:ACON2_034198"/>
<feature type="domain" description="Myb/SANT-like DNA-binding" evidence="8">
    <location>
        <begin position="21"/>
        <end position="59"/>
    </location>
</feature>
<comment type="function">
    <text evidence="6">Involved in transvection phenomena (= synapsis-dependent gene expression), where the synaptic pairing of chromosomes carrying genes with which zeste interacts influences the expression of these genes. Zeste binds to DNA and stimulates transcription from a nearby promoter.</text>
</comment>
<dbReference type="InterPro" id="IPR028002">
    <property type="entry name" value="Myb_DNA-bind_5"/>
</dbReference>
<dbReference type="AlphaFoldDB" id="A0A8W7PWV6"/>